<dbReference type="AlphaFoldDB" id="A0A1Z4EJV9"/>
<proteinExistence type="predicted"/>
<evidence type="ECO:0000313" key="1">
    <source>
        <dbReference type="EMBL" id="BAX93247.1"/>
    </source>
</evidence>
<dbReference type="OrthoDB" id="4752181at2"/>
<sequence length="113" mass="11325">MTVRRVILAVGAVLLLAGVIGLLVPVSVSDGNGGSIGCGNAVATDLSAARQANDKSVANIPIVNQIVPHTDYVAQCQSSVGGRRAWAIPLTVVGILGVAGVLLVRRNEGASTG</sequence>
<name>A0A1Z4EJV9_9MYCO</name>
<accession>A0A1Z4EJV9</accession>
<keyword evidence="2" id="KW-1185">Reference proteome</keyword>
<dbReference type="Proteomes" id="UP000217736">
    <property type="component" value="Chromosome"/>
</dbReference>
<gene>
    <name evidence="1" type="ORF">MSG_03107</name>
</gene>
<organism evidence="1 2">
    <name type="scientific">Mycobacterium shigaense</name>
    <dbReference type="NCBI Taxonomy" id="722731"/>
    <lineage>
        <taxon>Bacteria</taxon>
        <taxon>Bacillati</taxon>
        <taxon>Actinomycetota</taxon>
        <taxon>Actinomycetes</taxon>
        <taxon>Mycobacteriales</taxon>
        <taxon>Mycobacteriaceae</taxon>
        <taxon>Mycobacterium</taxon>
        <taxon>Mycobacterium simiae complex</taxon>
    </lineage>
</organism>
<reference evidence="2" key="1">
    <citation type="submission" date="2017-06" db="EMBL/GenBank/DDBJ databases">
        <title>Complete Genome Sequence of Mycobacterium shigaense.</title>
        <authorList>
            <person name="Fukano H."/>
            <person name="Yoshida M."/>
            <person name="Kazumi Y."/>
            <person name="Ogura Y."/>
            <person name="Mitarai S."/>
            <person name="Hayashi T."/>
            <person name="Hoshino Y."/>
        </authorList>
    </citation>
    <scope>NUCLEOTIDE SEQUENCE [LARGE SCALE GENOMIC DNA]</scope>
    <source>
        <strain evidence="2">UN-152</strain>
    </source>
</reference>
<dbReference type="RefSeq" id="WP_096440933.1">
    <property type="nucleotide sequence ID" value="NZ_AP018164.1"/>
</dbReference>
<dbReference type="EMBL" id="AP018164">
    <property type="protein sequence ID" value="BAX93247.1"/>
    <property type="molecule type" value="Genomic_DNA"/>
</dbReference>
<evidence type="ECO:0000313" key="2">
    <source>
        <dbReference type="Proteomes" id="UP000217736"/>
    </source>
</evidence>
<protein>
    <submittedName>
        <fullName evidence="1">Uncharacterized protein</fullName>
    </submittedName>
</protein>
<dbReference type="KEGG" id="mshg:MSG_03107"/>